<proteinExistence type="predicted"/>
<dbReference type="InterPro" id="IPR050452">
    <property type="entry name" value="Metacaspase"/>
</dbReference>
<protein>
    <submittedName>
        <fullName evidence="3">Peptidase C14 caspase catalytic subunit p20</fullName>
    </submittedName>
</protein>
<dbReference type="GO" id="GO:0004197">
    <property type="term" value="F:cysteine-type endopeptidase activity"/>
    <property type="evidence" value="ECO:0007669"/>
    <property type="project" value="InterPro"/>
</dbReference>
<dbReference type="OrthoDB" id="9812126at2"/>
<feature type="domain" description="Peptidase C14 caspase" evidence="2">
    <location>
        <begin position="27"/>
        <end position="274"/>
    </location>
</feature>
<dbReference type="KEGG" id="rlg:Rleg_6571"/>
<keyword evidence="1" id="KW-0732">Signal</keyword>
<dbReference type="HOGENOM" id="CLU_443962_0_0_5"/>
<dbReference type="SUPFAM" id="SSF52129">
    <property type="entry name" value="Caspase-like"/>
    <property type="match status" value="1"/>
</dbReference>
<feature type="chain" id="PRO_5002960534" evidence="1">
    <location>
        <begin position="21"/>
        <end position="633"/>
    </location>
</feature>
<dbReference type="Pfam" id="PF00656">
    <property type="entry name" value="Peptidase_C14"/>
    <property type="match status" value="1"/>
</dbReference>
<gene>
    <name evidence="3" type="ordered locus">Rleg_6571</name>
</gene>
<dbReference type="InterPro" id="IPR029030">
    <property type="entry name" value="Caspase-like_dom_sf"/>
</dbReference>
<dbReference type="AlphaFoldDB" id="C6BB53"/>
<feature type="signal peptide" evidence="1">
    <location>
        <begin position="1"/>
        <end position="20"/>
    </location>
</feature>
<dbReference type="GO" id="GO:0006508">
    <property type="term" value="P:proteolysis"/>
    <property type="evidence" value="ECO:0007669"/>
    <property type="project" value="InterPro"/>
</dbReference>
<dbReference type="Proteomes" id="UP000002256">
    <property type="component" value="Plasmid pR132505"/>
</dbReference>
<evidence type="ECO:0000256" key="1">
    <source>
        <dbReference type="SAM" id="SignalP"/>
    </source>
</evidence>
<dbReference type="PANTHER" id="PTHR48104">
    <property type="entry name" value="METACASPASE-4"/>
    <property type="match status" value="1"/>
</dbReference>
<evidence type="ECO:0000259" key="2">
    <source>
        <dbReference type="Pfam" id="PF00656"/>
    </source>
</evidence>
<dbReference type="InterPro" id="IPR011600">
    <property type="entry name" value="Pept_C14_caspase"/>
</dbReference>
<accession>C6BB53</accession>
<dbReference type="Gene3D" id="3.40.50.1460">
    <property type="match status" value="1"/>
</dbReference>
<reference evidence="3 4" key="1">
    <citation type="journal article" date="2010" name="Stand. Genomic Sci.">
        <title>Complete genome sequence of Rhizobium leguminosarum bv. trifolii strain WSM1325, an effective microsymbiont of annual Mediterranean clovers.</title>
        <authorList>
            <person name="Reeve W."/>
            <person name="O'Hara G."/>
            <person name="Chain P."/>
            <person name="Ardley J."/>
            <person name="Brau L."/>
            <person name="Nandesena K."/>
            <person name="Tiwari R."/>
            <person name="Copeland A."/>
            <person name="Nolan M."/>
            <person name="Han C."/>
            <person name="Brettin T."/>
            <person name="Land M."/>
            <person name="Ovchinikova G."/>
            <person name="Ivanova N."/>
            <person name="Mavromatis K."/>
            <person name="Markowitz V."/>
            <person name="Kyrpides N."/>
            <person name="Melino V."/>
            <person name="Denton M."/>
            <person name="Yates R."/>
            <person name="Howieson J."/>
        </authorList>
    </citation>
    <scope>NUCLEOTIDE SEQUENCE [LARGE SCALE GENOMIC DNA]</scope>
    <source>
        <strain evidence="3 4">WSM1325</strain>
        <plasmid evidence="4">Plasmid pR132505</plasmid>
    </source>
</reference>
<sequence length="633" mass="67964">MRPVAAFVLCFVLFSLPASAEQRPGLHALLVGVGTYQNSNGGSFRNLRGPANDVPALESVLRDRYGLMPANTETLIDQAAKRQAVVDGLQKLLSDAAIGDVVLFYFSGHGSRQFDKSMDETSQLDDTILPYDARDKDGKIPDIIDDELSSFVAKALDRGLKPVVILDSCHSGTGTRLWAQARTVPALNEPAAGWSSNKSQASQHNIFTGDSILLAAAQDDEEALESDRDGVVRGEFSRALVRVLETAEEDVTYLDVLTRVRVTLNSQGVPHNPQGEGGLSQKFLGAGPLGKLPVRAEPEGAQRVKLFAGAVSGVTQGSQFALFTTAAEAGRGFPVLTDGVVTAVHPASAEIDLKKDVILPARLFAMEQAHSFGDLRLRVALSGGDEVKRGQVKDVIEKLSFVEIVPDRDATQWLDVSDKGVRLKRLDGSAVGPVRPLSAFTEGQGALLLGRLARYQALLSLSNPENPNAPVRARVLLATKGSDKVSNPKMQDGEAVIKPRQSFVLGLYNGSVSPKHAYVLNLDADYCVRLLMPPPSGSDEPLLGSVRTKLLRAPDRAGREYFLIISTDRPIAPEALEQDCLTDETLRQGLATKLGDPLAQLLANAASTQRGPTPELSVKGWSTSFVSLVVRED</sequence>
<name>C6BB53_RHILS</name>
<dbReference type="EMBL" id="CP001627">
    <property type="protein sequence ID" value="ACS61311.1"/>
    <property type="molecule type" value="Genomic_DNA"/>
</dbReference>
<geneLocation type="plasmid" evidence="3 4">
    <name>pR132505</name>
</geneLocation>
<evidence type="ECO:0000313" key="3">
    <source>
        <dbReference type="EMBL" id="ACS61311.1"/>
    </source>
</evidence>
<dbReference type="GO" id="GO:0005737">
    <property type="term" value="C:cytoplasm"/>
    <property type="evidence" value="ECO:0007669"/>
    <property type="project" value="TreeGrafter"/>
</dbReference>
<keyword evidence="3" id="KW-0614">Plasmid</keyword>
<dbReference type="PANTHER" id="PTHR48104:SF30">
    <property type="entry name" value="METACASPASE-1"/>
    <property type="match status" value="1"/>
</dbReference>
<evidence type="ECO:0000313" key="4">
    <source>
        <dbReference type="Proteomes" id="UP000002256"/>
    </source>
</evidence>
<organism evidence="3 4">
    <name type="scientific">Rhizobium leguminosarum bv. trifolii (strain WSM1325)</name>
    <dbReference type="NCBI Taxonomy" id="395491"/>
    <lineage>
        <taxon>Bacteria</taxon>
        <taxon>Pseudomonadati</taxon>
        <taxon>Pseudomonadota</taxon>
        <taxon>Alphaproteobacteria</taxon>
        <taxon>Hyphomicrobiales</taxon>
        <taxon>Rhizobiaceae</taxon>
        <taxon>Rhizobium/Agrobacterium group</taxon>
        <taxon>Rhizobium</taxon>
    </lineage>
</organism>